<dbReference type="InterPro" id="IPR012854">
    <property type="entry name" value="Cu_amine_oxidase-like_N"/>
</dbReference>
<dbReference type="STRING" id="696281.Desru_3023"/>
<evidence type="ECO:0000313" key="3">
    <source>
        <dbReference type="EMBL" id="AEG61235.1"/>
    </source>
</evidence>
<reference evidence="4" key="1">
    <citation type="submission" date="2011-05" db="EMBL/GenBank/DDBJ databases">
        <title>Complete sequence of Desulfotomaculum ruminis DSM 2154.</title>
        <authorList>
            <person name="Lucas S."/>
            <person name="Copeland A."/>
            <person name="Lapidus A."/>
            <person name="Cheng J.-F."/>
            <person name="Goodwin L."/>
            <person name="Pitluck S."/>
            <person name="Lu M."/>
            <person name="Detter J.C."/>
            <person name="Han C."/>
            <person name="Tapia R."/>
            <person name="Land M."/>
            <person name="Hauser L."/>
            <person name="Kyrpides N."/>
            <person name="Ivanova N."/>
            <person name="Mikhailova N."/>
            <person name="Pagani I."/>
            <person name="Stams A.J.M."/>
            <person name="Plugge C.M."/>
            <person name="Muyzer G."/>
            <person name="Kuever J."/>
            <person name="Parshina S.N."/>
            <person name="Ivanova A.E."/>
            <person name="Nazina T.N."/>
            <person name="Brambilla E."/>
            <person name="Spring S."/>
            <person name="Klenk H.-P."/>
            <person name="Woyke T."/>
        </authorList>
    </citation>
    <scope>NUCLEOTIDE SEQUENCE [LARGE SCALE GENOMIC DNA]</scope>
    <source>
        <strain evidence="4">ATCC 23193 / DSM 2154 / NCIB 8452 / DL</strain>
    </source>
</reference>
<dbReference type="Pfam" id="PF07833">
    <property type="entry name" value="Cu_amine_oxidN1"/>
    <property type="match status" value="1"/>
</dbReference>
<keyword evidence="1" id="KW-0732">Signal</keyword>
<feature type="signal peptide" evidence="1">
    <location>
        <begin position="1"/>
        <end position="22"/>
    </location>
</feature>
<keyword evidence="4" id="KW-1185">Reference proteome</keyword>
<dbReference type="KEGG" id="dru:Desru_3023"/>
<sequence length="212" mass="23902">MNRVIIILTSIFIMSFCASANAAPEIKININGRYVNFATDAGKPYLDENNRTQVPLKATMEEAGAIVKWDGENQVAIVEKNNTVIKVPIGKSYIFVDDKQVANDTQAVVKNGRTYLPISVVLKNLAFTVKWDDATQTVYAVHYGDLVKEDEQLVDEMWENAETAQDVINSIDATIDHERFQDQITELTERQVLNNLFNEPIKINIPKEDDPN</sequence>
<dbReference type="HOGENOM" id="CLU_1298127_0_0_9"/>
<evidence type="ECO:0000313" key="4">
    <source>
        <dbReference type="Proteomes" id="UP000009234"/>
    </source>
</evidence>
<feature type="chain" id="PRO_5003335121" evidence="1">
    <location>
        <begin position="23"/>
        <end position="212"/>
    </location>
</feature>
<gene>
    <name evidence="3" type="ordered locus">Desru_3023</name>
</gene>
<dbReference type="RefSeq" id="WP_013842987.1">
    <property type="nucleotide sequence ID" value="NC_015589.1"/>
</dbReference>
<evidence type="ECO:0000256" key="1">
    <source>
        <dbReference type="SAM" id="SignalP"/>
    </source>
</evidence>
<dbReference type="eggNOG" id="COG4632">
    <property type="taxonomic scope" value="Bacteria"/>
</dbReference>
<proteinExistence type="predicted"/>
<dbReference type="Proteomes" id="UP000009234">
    <property type="component" value="Chromosome"/>
</dbReference>
<reference evidence="3 4" key="2">
    <citation type="journal article" date="2012" name="Stand. Genomic Sci.">
        <title>Complete genome sequence of the sulfate-reducing firmicute Desulfotomaculum ruminis type strain (DL(T)).</title>
        <authorList>
            <person name="Spring S."/>
            <person name="Visser M."/>
            <person name="Lu M."/>
            <person name="Copeland A."/>
            <person name="Lapidus A."/>
            <person name="Lucas S."/>
            <person name="Cheng J.F."/>
            <person name="Han C."/>
            <person name="Tapia R."/>
            <person name="Goodwin L.A."/>
            <person name="Pitluck S."/>
            <person name="Ivanova N."/>
            <person name="Land M."/>
            <person name="Hauser L."/>
            <person name="Larimer F."/>
            <person name="Rohde M."/>
            <person name="Goker M."/>
            <person name="Detter J.C."/>
            <person name="Kyrpides N.C."/>
            <person name="Woyke T."/>
            <person name="Schaap P.J."/>
            <person name="Plugge C.M."/>
            <person name="Muyzer G."/>
            <person name="Kuever J."/>
            <person name="Pereira I.A."/>
            <person name="Parshina S.N."/>
            <person name="Bernier-Latmani R."/>
            <person name="Stams A.J."/>
            <person name="Klenk H.P."/>
        </authorList>
    </citation>
    <scope>NUCLEOTIDE SEQUENCE [LARGE SCALE GENOMIC DNA]</scope>
    <source>
        <strain evidence="4">ATCC 23193 / DSM 2154 / NCIB 8452 / DL</strain>
    </source>
</reference>
<dbReference type="SUPFAM" id="SSF55383">
    <property type="entry name" value="Copper amine oxidase, domain N"/>
    <property type="match status" value="1"/>
</dbReference>
<dbReference type="EMBL" id="CP002780">
    <property type="protein sequence ID" value="AEG61235.1"/>
    <property type="molecule type" value="Genomic_DNA"/>
</dbReference>
<evidence type="ECO:0000259" key="2">
    <source>
        <dbReference type="Pfam" id="PF07833"/>
    </source>
</evidence>
<dbReference type="AlphaFoldDB" id="F6DTR1"/>
<organism evidence="3 4">
    <name type="scientific">Desulforamulus ruminis (strain ATCC 23193 / DSM 2154 / NCIMB 8452 / DL)</name>
    <name type="common">Desulfotomaculum ruminis</name>
    <dbReference type="NCBI Taxonomy" id="696281"/>
    <lineage>
        <taxon>Bacteria</taxon>
        <taxon>Bacillati</taxon>
        <taxon>Bacillota</taxon>
        <taxon>Clostridia</taxon>
        <taxon>Eubacteriales</taxon>
        <taxon>Peptococcaceae</taxon>
        <taxon>Desulforamulus</taxon>
    </lineage>
</organism>
<accession>F6DTR1</accession>
<dbReference type="InterPro" id="IPR036582">
    <property type="entry name" value="Mao_N_sf"/>
</dbReference>
<protein>
    <submittedName>
        <fullName evidence="3">Copper amine oxidase-like domain-containing protein</fullName>
    </submittedName>
</protein>
<dbReference type="Gene3D" id="3.30.457.10">
    <property type="entry name" value="Copper amine oxidase-like, N-terminal domain"/>
    <property type="match status" value="1"/>
</dbReference>
<name>F6DTR1_DESRL</name>
<feature type="domain" description="Copper amine oxidase-like N-terminal" evidence="2">
    <location>
        <begin position="30"/>
        <end position="139"/>
    </location>
</feature>